<dbReference type="SUPFAM" id="SSF55874">
    <property type="entry name" value="ATPase domain of HSP90 chaperone/DNA topoisomerase II/histidine kinase"/>
    <property type="match status" value="1"/>
</dbReference>
<dbReference type="InterPro" id="IPR036890">
    <property type="entry name" value="HATPase_C_sf"/>
</dbReference>
<dbReference type="Pfam" id="PF07695">
    <property type="entry name" value="7TMR-DISM_7TM"/>
    <property type="match status" value="1"/>
</dbReference>
<keyword evidence="9" id="KW-1185">Reference proteome</keyword>
<dbReference type="Pfam" id="PF00512">
    <property type="entry name" value="HisKA"/>
    <property type="match status" value="1"/>
</dbReference>
<dbReference type="PATRIC" id="fig|869212.3.peg.1255"/>
<dbReference type="SUPFAM" id="SSF81606">
    <property type="entry name" value="PP2C-like"/>
    <property type="match status" value="1"/>
</dbReference>
<evidence type="ECO:0000259" key="6">
    <source>
        <dbReference type="PROSITE" id="PS50109"/>
    </source>
</evidence>
<dbReference type="SUPFAM" id="SSF47384">
    <property type="entry name" value="Homodimeric domain of signal transducing histidine kinase"/>
    <property type="match status" value="1"/>
</dbReference>
<evidence type="ECO:0000259" key="7">
    <source>
        <dbReference type="PROSITE" id="PS50110"/>
    </source>
</evidence>
<dbReference type="Proteomes" id="UP000006048">
    <property type="component" value="Chromosome"/>
</dbReference>
<dbReference type="InterPro" id="IPR011006">
    <property type="entry name" value="CheY-like_superfamily"/>
</dbReference>
<dbReference type="PANTHER" id="PTHR43156">
    <property type="entry name" value="STAGE II SPORULATION PROTEIN E-RELATED"/>
    <property type="match status" value="1"/>
</dbReference>
<dbReference type="InterPro" id="IPR001932">
    <property type="entry name" value="PPM-type_phosphatase-like_dom"/>
</dbReference>
<keyword evidence="5" id="KW-0812">Transmembrane</keyword>
<dbReference type="SUPFAM" id="SSF52172">
    <property type="entry name" value="CheY-like"/>
    <property type="match status" value="1"/>
</dbReference>
<dbReference type="STRING" id="869212.Turpa_1266"/>
<dbReference type="AlphaFoldDB" id="I4B3Q7"/>
<dbReference type="InterPro" id="IPR005467">
    <property type="entry name" value="His_kinase_dom"/>
</dbReference>
<dbReference type="KEGG" id="tpx:Turpa_1266"/>
<evidence type="ECO:0000313" key="8">
    <source>
        <dbReference type="EMBL" id="AFM11914.1"/>
    </source>
</evidence>
<proteinExistence type="predicted"/>
<feature type="transmembrane region" description="Helical" evidence="5">
    <location>
        <begin position="198"/>
        <end position="221"/>
    </location>
</feature>
<dbReference type="InterPro" id="IPR003661">
    <property type="entry name" value="HisK_dim/P_dom"/>
</dbReference>
<feature type="transmembrane region" description="Helical" evidence="5">
    <location>
        <begin position="374"/>
        <end position="395"/>
    </location>
</feature>
<feature type="transmembrane region" description="Helical" evidence="5">
    <location>
        <begin position="323"/>
        <end position="344"/>
    </location>
</feature>
<dbReference type="EMBL" id="CP002959">
    <property type="protein sequence ID" value="AFM11914.1"/>
    <property type="molecule type" value="Genomic_DNA"/>
</dbReference>
<dbReference type="SMART" id="SM00448">
    <property type="entry name" value="REC"/>
    <property type="match status" value="1"/>
</dbReference>
<feature type="transmembrane region" description="Helical" evidence="5">
    <location>
        <begin position="351"/>
        <end position="368"/>
    </location>
</feature>
<dbReference type="InterPro" id="IPR036097">
    <property type="entry name" value="HisK_dim/P_sf"/>
</dbReference>
<feature type="transmembrane region" description="Helical" evidence="5">
    <location>
        <begin position="292"/>
        <end position="311"/>
    </location>
</feature>
<dbReference type="PROSITE" id="PS51257">
    <property type="entry name" value="PROKAR_LIPOPROTEIN"/>
    <property type="match status" value="1"/>
</dbReference>
<dbReference type="Gene3D" id="3.40.50.2300">
    <property type="match status" value="1"/>
</dbReference>
<dbReference type="HOGENOM" id="CLU_290334_0_0_12"/>
<dbReference type="EC" id="2.7.13.3" evidence="2"/>
<keyword evidence="5" id="KW-1133">Transmembrane helix</keyword>
<dbReference type="CDD" id="cd00082">
    <property type="entry name" value="HisKA"/>
    <property type="match status" value="1"/>
</dbReference>
<dbReference type="PANTHER" id="PTHR43156:SF2">
    <property type="entry name" value="STAGE II SPORULATION PROTEIN E"/>
    <property type="match status" value="1"/>
</dbReference>
<keyword evidence="8" id="KW-0418">Kinase</keyword>
<sequence>MTIRVVLRSLFLVLALGACQNKRSFQTAEKGSIDLSQAQFDDGSVYELDGEWEFYPNRILPPESLKSHLAAKRFAPVPLSFNRYSDLTLRLPAEASATYRLTLTLPAQIASYTFRFPSGQTASRFFVNGHSEVQNGIVSELMDQVRPGSRMRYVQLPLAGKTEIVVQVSNADSHRGGINRSISVASVRAMDQFRLKALMLDIVVSVALMTFAFYHILLFLLRHPEPSSVYYGIFCLLVGTSRLFVGEQIFDDVFTTVPWTLRLRLEYVVNLLDAAFFIIYIRTFYAQLGNKLVFRLLVGMSFVFASAAILLPQGIVRYLREPFQLGIAVMAPFALYYLAQLAWLNVYGARVLTVGVFAIAAAFFNDALSGAEVISTPTIFSITILGFTFLQAILISGKSVSLFYENAELSQKLLRSDKLRDESLTQTSQELRTPVQAMVQTVENVRRGVAGAVSEQVQRTLSVIEENGRRLMYLIDDLTDFVRLKHSDIRLNMQTVALKKIVHPILKLCLGLSDNKQLALIDEIPEGLQDIHTDPARLQQILLNLVSTAIRYSHSPAITVKLGTMHGQLAISVLYFGSDPDARFSEVNDLPNGDVGPLVTQKLAQLLGGHYHYQKLAESHHALTVTLPYQQMSALEVLLAGTHARTEYRKGNEDSTLSLPERGIDAAATPGGKVLIIGDNVSQNRLLQDQLATLGKESQIAKNGAEAMLRLQDSEDIALVISDVLLSDVSGIELAMNIRASFDIGILPIILLIDNNQAGVAASAFSAGVNDLIRRPFEKAEVVARVRNVLLQREASLARENYRALNRELEIARSIQESILPRANPGNENFQIEAVCLPARSIGGDFYDFLEEDSFIGVLIADVAGHGIPAALYAAMLKIALHNLRDQARFPEKLLKNLNDVMVERGERTFISCAYTMVDFKNRRLLHANAGHLPLLLQEPGKKHVKRVHPPGGVLGVRKAAAITVEMQHFLPKTRLVLFTDGVIELTNKAGKFFEEARLVSLLEDMREEPIVAVRDRLLAEMRGFSEGGTFLDDVTFIIIDL</sequence>
<dbReference type="Gene3D" id="3.60.40.10">
    <property type="entry name" value="PPM-type phosphatase domain"/>
    <property type="match status" value="1"/>
</dbReference>
<dbReference type="InterPro" id="IPR001789">
    <property type="entry name" value="Sig_transdc_resp-reg_receiver"/>
</dbReference>
<feature type="modified residue" description="4-aspartylphosphate" evidence="4">
    <location>
        <position position="723"/>
    </location>
</feature>
<dbReference type="PROSITE" id="PS50109">
    <property type="entry name" value="HIS_KIN"/>
    <property type="match status" value="1"/>
</dbReference>
<dbReference type="InterPro" id="IPR011623">
    <property type="entry name" value="7TMR_DISM_rcpt_extracell_dom1"/>
</dbReference>
<keyword evidence="8" id="KW-0808">Transferase</keyword>
<feature type="domain" description="Response regulatory" evidence="7">
    <location>
        <begin position="673"/>
        <end position="790"/>
    </location>
</feature>
<dbReference type="SMART" id="SM00388">
    <property type="entry name" value="HisKA"/>
    <property type="match status" value="1"/>
</dbReference>
<accession>I4B3Q7</accession>
<organism evidence="8 9">
    <name type="scientific">Turneriella parva (strain ATCC BAA-1111 / DSM 21527 / NCTC 11395 / H)</name>
    <name type="common">Leptospira parva</name>
    <dbReference type="NCBI Taxonomy" id="869212"/>
    <lineage>
        <taxon>Bacteria</taxon>
        <taxon>Pseudomonadati</taxon>
        <taxon>Spirochaetota</taxon>
        <taxon>Spirochaetia</taxon>
        <taxon>Leptospirales</taxon>
        <taxon>Leptospiraceae</taxon>
        <taxon>Turneriella</taxon>
    </lineage>
</organism>
<dbReference type="GO" id="GO:0016791">
    <property type="term" value="F:phosphatase activity"/>
    <property type="evidence" value="ECO:0007669"/>
    <property type="project" value="TreeGrafter"/>
</dbReference>
<dbReference type="PROSITE" id="PS50110">
    <property type="entry name" value="RESPONSE_REGULATORY"/>
    <property type="match status" value="1"/>
</dbReference>
<evidence type="ECO:0000313" key="9">
    <source>
        <dbReference type="Proteomes" id="UP000006048"/>
    </source>
</evidence>
<dbReference type="Pfam" id="PF07228">
    <property type="entry name" value="SpoIIE"/>
    <property type="match status" value="1"/>
</dbReference>
<evidence type="ECO:0000256" key="1">
    <source>
        <dbReference type="ARBA" id="ARBA00000085"/>
    </source>
</evidence>
<dbReference type="Gene3D" id="1.10.287.130">
    <property type="match status" value="1"/>
</dbReference>
<evidence type="ECO:0000256" key="5">
    <source>
        <dbReference type="SAM" id="Phobius"/>
    </source>
</evidence>
<dbReference type="InterPro" id="IPR036457">
    <property type="entry name" value="PPM-type-like_dom_sf"/>
</dbReference>
<feature type="domain" description="Histidine kinase" evidence="6">
    <location>
        <begin position="426"/>
        <end position="631"/>
    </location>
</feature>
<gene>
    <name evidence="8" type="ordered locus">Turpa_1266</name>
</gene>
<protein>
    <recommendedName>
        <fullName evidence="2">histidine kinase</fullName>
        <ecNumber evidence="2">2.7.13.3</ecNumber>
    </recommendedName>
</protein>
<evidence type="ECO:0000256" key="4">
    <source>
        <dbReference type="PROSITE-ProRule" id="PRU00169"/>
    </source>
</evidence>
<evidence type="ECO:0000256" key="2">
    <source>
        <dbReference type="ARBA" id="ARBA00012438"/>
    </source>
</evidence>
<keyword evidence="4" id="KW-0597">Phosphoprotein</keyword>
<evidence type="ECO:0000256" key="3">
    <source>
        <dbReference type="ARBA" id="ARBA00022801"/>
    </source>
</evidence>
<dbReference type="Pfam" id="PF00072">
    <property type="entry name" value="Response_reg"/>
    <property type="match status" value="1"/>
</dbReference>
<keyword evidence="3" id="KW-0378">Hydrolase</keyword>
<dbReference type="InterPro" id="IPR052016">
    <property type="entry name" value="Bact_Sigma-Reg"/>
</dbReference>
<reference evidence="8 9" key="1">
    <citation type="submission" date="2012-06" db="EMBL/GenBank/DDBJ databases">
        <title>The complete chromosome of genome of Turneriella parva DSM 21527.</title>
        <authorList>
            <consortium name="US DOE Joint Genome Institute (JGI-PGF)"/>
            <person name="Lucas S."/>
            <person name="Han J."/>
            <person name="Lapidus A."/>
            <person name="Bruce D."/>
            <person name="Goodwin L."/>
            <person name="Pitluck S."/>
            <person name="Peters L."/>
            <person name="Kyrpides N."/>
            <person name="Mavromatis K."/>
            <person name="Ivanova N."/>
            <person name="Mikhailova N."/>
            <person name="Chertkov O."/>
            <person name="Detter J.C."/>
            <person name="Tapia R."/>
            <person name="Han C."/>
            <person name="Land M."/>
            <person name="Hauser L."/>
            <person name="Markowitz V."/>
            <person name="Cheng J.-F."/>
            <person name="Hugenholtz P."/>
            <person name="Woyke T."/>
            <person name="Wu D."/>
            <person name="Gronow S."/>
            <person name="Wellnitz S."/>
            <person name="Brambilla E."/>
            <person name="Klenk H.-P."/>
            <person name="Eisen J.A."/>
        </authorList>
    </citation>
    <scope>NUCLEOTIDE SEQUENCE [LARGE SCALE GENOMIC DNA]</scope>
    <source>
        <strain evidence="9">ATCC BAA-1111 / DSM 21527 / NCTC 11395 / H</strain>
    </source>
</reference>
<dbReference type="GO" id="GO:0000155">
    <property type="term" value="F:phosphorelay sensor kinase activity"/>
    <property type="evidence" value="ECO:0007669"/>
    <property type="project" value="InterPro"/>
</dbReference>
<name>I4B3Q7_TURPD</name>
<dbReference type="SMART" id="SM00331">
    <property type="entry name" value="PP2C_SIG"/>
    <property type="match status" value="1"/>
</dbReference>
<comment type="catalytic activity">
    <reaction evidence="1">
        <text>ATP + protein L-histidine = ADP + protein N-phospho-L-histidine.</text>
        <dbReference type="EC" id="2.7.13.3"/>
    </reaction>
</comment>
<feature type="transmembrane region" description="Helical" evidence="5">
    <location>
        <begin position="265"/>
        <end position="285"/>
    </location>
</feature>
<dbReference type="OrthoDB" id="9773346at2"/>
<feature type="transmembrane region" description="Helical" evidence="5">
    <location>
        <begin position="228"/>
        <end position="245"/>
    </location>
</feature>
<dbReference type="RefSeq" id="WP_014802430.1">
    <property type="nucleotide sequence ID" value="NC_018020.1"/>
</dbReference>
<keyword evidence="5" id="KW-0472">Membrane</keyword>
<dbReference type="Gene3D" id="3.30.565.10">
    <property type="entry name" value="Histidine kinase-like ATPase, C-terminal domain"/>
    <property type="match status" value="1"/>
</dbReference>